<keyword evidence="1" id="KW-0812">Transmembrane</keyword>
<gene>
    <name evidence="2" type="ORF">LIN78_02000</name>
</gene>
<accession>A0ABS8D3U3</accession>
<feature type="transmembrane region" description="Helical" evidence="1">
    <location>
        <begin position="6"/>
        <end position="26"/>
    </location>
</feature>
<proteinExistence type="predicted"/>
<evidence type="ECO:0000313" key="2">
    <source>
        <dbReference type="EMBL" id="MCB6182328.1"/>
    </source>
</evidence>
<evidence type="ECO:0000256" key="1">
    <source>
        <dbReference type="SAM" id="Phobius"/>
    </source>
</evidence>
<dbReference type="RefSeq" id="WP_227177944.1">
    <property type="nucleotide sequence ID" value="NZ_JAJBZT010000001.1"/>
</dbReference>
<dbReference type="EMBL" id="JAJBZT010000001">
    <property type="protein sequence ID" value="MCB6182328.1"/>
    <property type="molecule type" value="Genomic_DNA"/>
</dbReference>
<reference evidence="2" key="1">
    <citation type="submission" date="2021-10" db="EMBL/GenBank/DDBJ databases">
        <title>The complete genome sequence of Leeia sp. TBRC 13508.</title>
        <authorList>
            <person name="Charoenyingcharoen P."/>
            <person name="Yukphan P."/>
        </authorList>
    </citation>
    <scope>NUCLEOTIDE SEQUENCE</scope>
    <source>
        <strain evidence="2">TBRC 13508</strain>
    </source>
</reference>
<keyword evidence="1" id="KW-1133">Transmembrane helix</keyword>
<organism evidence="2 3">
    <name type="scientific">Leeia speluncae</name>
    <dbReference type="NCBI Taxonomy" id="2884804"/>
    <lineage>
        <taxon>Bacteria</taxon>
        <taxon>Pseudomonadati</taxon>
        <taxon>Pseudomonadota</taxon>
        <taxon>Betaproteobacteria</taxon>
        <taxon>Neisseriales</taxon>
        <taxon>Leeiaceae</taxon>
        <taxon>Leeia</taxon>
    </lineage>
</organism>
<dbReference type="Proteomes" id="UP001165395">
    <property type="component" value="Unassembled WGS sequence"/>
</dbReference>
<name>A0ABS8D3U3_9NEIS</name>
<sequence length="100" mass="11152">MGNSSVYVVLWPIALALIALFGGIWIRRVSQDSDGAKAAAKSASESAHAVRQELHHFQIEVMGNYVRKDDYRVGEDRILEQMKVIDGKVTEISNQLAKRP</sequence>
<protein>
    <submittedName>
        <fullName evidence="2">Uncharacterized protein</fullName>
    </submittedName>
</protein>
<keyword evidence="3" id="KW-1185">Reference proteome</keyword>
<evidence type="ECO:0000313" key="3">
    <source>
        <dbReference type="Proteomes" id="UP001165395"/>
    </source>
</evidence>
<comment type="caution">
    <text evidence="2">The sequence shown here is derived from an EMBL/GenBank/DDBJ whole genome shotgun (WGS) entry which is preliminary data.</text>
</comment>
<keyword evidence="1" id="KW-0472">Membrane</keyword>